<gene>
    <name evidence="1" type="ORF">FWK35_00037165</name>
</gene>
<dbReference type="Proteomes" id="UP000478052">
    <property type="component" value="Unassembled WGS sequence"/>
</dbReference>
<proteinExistence type="predicted"/>
<name>A0A6G0VIP5_APHCR</name>
<dbReference type="AlphaFoldDB" id="A0A6G0VIP5"/>
<organism evidence="1 2">
    <name type="scientific">Aphis craccivora</name>
    <name type="common">Cowpea aphid</name>
    <dbReference type="NCBI Taxonomy" id="307492"/>
    <lineage>
        <taxon>Eukaryota</taxon>
        <taxon>Metazoa</taxon>
        <taxon>Ecdysozoa</taxon>
        <taxon>Arthropoda</taxon>
        <taxon>Hexapoda</taxon>
        <taxon>Insecta</taxon>
        <taxon>Pterygota</taxon>
        <taxon>Neoptera</taxon>
        <taxon>Paraneoptera</taxon>
        <taxon>Hemiptera</taxon>
        <taxon>Sternorrhyncha</taxon>
        <taxon>Aphidomorpha</taxon>
        <taxon>Aphidoidea</taxon>
        <taxon>Aphididae</taxon>
        <taxon>Aphidini</taxon>
        <taxon>Aphis</taxon>
        <taxon>Aphis</taxon>
    </lineage>
</organism>
<evidence type="ECO:0000313" key="2">
    <source>
        <dbReference type="Proteomes" id="UP000478052"/>
    </source>
</evidence>
<sequence length="173" mass="20340">MTNPGKKNRNHEDIFKPDIILFYNAGKAGIDLSDQLASYCTPMRKSIRWYHKVATEIILNTFVVNAQIMYNEQNFRNKLTIHKFREVLVDKLLKLKLTSLRVSNIEQPLDDRFQRRQIVKHKLEETDEKCSRNRKKEKDVEALNKAKKVTTFCSLCPSKPSVCIQCFQDHLKK</sequence>
<reference evidence="1 2" key="1">
    <citation type="submission" date="2019-08" db="EMBL/GenBank/DDBJ databases">
        <title>Whole genome of Aphis craccivora.</title>
        <authorList>
            <person name="Voronova N.V."/>
            <person name="Shulinski R.S."/>
            <person name="Bandarenka Y.V."/>
            <person name="Zhorov D.G."/>
            <person name="Warner D."/>
        </authorList>
    </citation>
    <scope>NUCLEOTIDE SEQUENCE [LARGE SCALE GENOMIC DNA]</scope>
    <source>
        <strain evidence="1">180601</strain>
        <tissue evidence="1">Whole Body</tissue>
    </source>
</reference>
<feature type="non-terminal residue" evidence="1">
    <location>
        <position position="173"/>
    </location>
</feature>
<dbReference type="PANTHER" id="PTHR46599:SF3">
    <property type="entry name" value="PIGGYBAC TRANSPOSABLE ELEMENT-DERIVED PROTEIN 4"/>
    <property type="match status" value="1"/>
</dbReference>
<evidence type="ECO:0000313" key="1">
    <source>
        <dbReference type="EMBL" id="KAF0688316.1"/>
    </source>
</evidence>
<keyword evidence="2" id="KW-1185">Reference proteome</keyword>
<dbReference type="PANTHER" id="PTHR46599">
    <property type="entry name" value="PIGGYBAC TRANSPOSABLE ELEMENT-DERIVED PROTEIN 4"/>
    <property type="match status" value="1"/>
</dbReference>
<protein>
    <submittedName>
        <fullName evidence="1">PiggyBac transposable element-derived protein 4-like</fullName>
    </submittedName>
</protein>
<accession>A0A6G0VIP5</accession>
<dbReference type="OrthoDB" id="6771557at2759"/>
<comment type="caution">
    <text evidence="1">The sequence shown here is derived from an EMBL/GenBank/DDBJ whole genome shotgun (WGS) entry which is preliminary data.</text>
</comment>
<dbReference type="EMBL" id="VUJU01016622">
    <property type="protein sequence ID" value="KAF0688316.1"/>
    <property type="molecule type" value="Genomic_DNA"/>
</dbReference>